<proteinExistence type="predicted"/>
<sequence length="35" mass="3959">MTVTTRHVVHPGWGYGVWVYRGDVVINHYTAGDSQ</sequence>
<gene>
    <name evidence="1" type="ORF">LCGC14_2970680</name>
</gene>
<reference evidence="1" key="1">
    <citation type="journal article" date="2015" name="Nature">
        <title>Complex archaea that bridge the gap between prokaryotes and eukaryotes.</title>
        <authorList>
            <person name="Spang A."/>
            <person name="Saw J.H."/>
            <person name="Jorgensen S.L."/>
            <person name="Zaremba-Niedzwiedzka K."/>
            <person name="Martijn J."/>
            <person name="Lind A.E."/>
            <person name="van Eijk R."/>
            <person name="Schleper C."/>
            <person name="Guy L."/>
            <person name="Ettema T.J."/>
        </authorList>
    </citation>
    <scope>NUCLEOTIDE SEQUENCE</scope>
</reference>
<comment type="caution">
    <text evidence="1">The sequence shown here is derived from an EMBL/GenBank/DDBJ whole genome shotgun (WGS) entry which is preliminary data.</text>
</comment>
<protein>
    <submittedName>
        <fullName evidence="1">Uncharacterized protein</fullName>
    </submittedName>
</protein>
<dbReference type="EMBL" id="LAZR01060387">
    <property type="protein sequence ID" value="KKK65784.1"/>
    <property type="molecule type" value="Genomic_DNA"/>
</dbReference>
<organism evidence="1">
    <name type="scientific">marine sediment metagenome</name>
    <dbReference type="NCBI Taxonomy" id="412755"/>
    <lineage>
        <taxon>unclassified sequences</taxon>
        <taxon>metagenomes</taxon>
        <taxon>ecological metagenomes</taxon>
    </lineage>
</organism>
<evidence type="ECO:0000313" key="1">
    <source>
        <dbReference type="EMBL" id="KKK65784.1"/>
    </source>
</evidence>
<name>A0A0F8ZH73_9ZZZZ</name>
<dbReference type="AlphaFoldDB" id="A0A0F8ZH73"/>
<accession>A0A0F8ZH73</accession>
<feature type="non-terminal residue" evidence="1">
    <location>
        <position position="35"/>
    </location>
</feature>